<keyword evidence="2" id="KW-0963">Cytoplasm</keyword>
<evidence type="ECO:0000256" key="6">
    <source>
        <dbReference type="ARBA" id="ARBA00023125"/>
    </source>
</evidence>
<evidence type="ECO:0000313" key="13">
    <source>
        <dbReference type="Proteomes" id="UP001139521"/>
    </source>
</evidence>
<keyword evidence="4" id="KW-0159">Chromosome partition</keyword>
<evidence type="ECO:0000256" key="7">
    <source>
        <dbReference type="ARBA" id="ARBA00023172"/>
    </source>
</evidence>
<evidence type="ECO:0000256" key="3">
    <source>
        <dbReference type="ARBA" id="ARBA00022618"/>
    </source>
</evidence>
<feature type="domain" description="Tyr recombinase" evidence="10">
    <location>
        <begin position="146"/>
        <end position="342"/>
    </location>
</feature>
<keyword evidence="8" id="KW-0131">Cell cycle</keyword>
<dbReference type="GO" id="GO:0005737">
    <property type="term" value="C:cytoplasm"/>
    <property type="evidence" value="ECO:0007669"/>
    <property type="project" value="UniProtKB-SubCell"/>
</dbReference>
<dbReference type="InterPro" id="IPR002104">
    <property type="entry name" value="Integrase_catalytic"/>
</dbReference>
<dbReference type="AlphaFoldDB" id="A0A9X2A0C4"/>
<dbReference type="Proteomes" id="UP001139521">
    <property type="component" value="Unassembled WGS sequence"/>
</dbReference>
<dbReference type="PANTHER" id="PTHR30349:SF77">
    <property type="entry name" value="TYROSINE RECOMBINASE XERC"/>
    <property type="match status" value="1"/>
</dbReference>
<protein>
    <submittedName>
        <fullName evidence="12">Tyrosine-type recombinase/integrase</fullName>
    </submittedName>
</protein>
<feature type="domain" description="Core-binding (CB)" evidence="11">
    <location>
        <begin position="17"/>
        <end position="126"/>
    </location>
</feature>
<evidence type="ECO:0000256" key="4">
    <source>
        <dbReference type="ARBA" id="ARBA00022829"/>
    </source>
</evidence>
<keyword evidence="13" id="KW-1185">Reference proteome</keyword>
<dbReference type="RefSeq" id="WP_249603680.1">
    <property type="nucleotide sequence ID" value="NZ_JAKHSK010000099.1"/>
</dbReference>
<gene>
    <name evidence="12" type="ORF">L1967_22245</name>
</gene>
<evidence type="ECO:0000256" key="5">
    <source>
        <dbReference type="ARBA" id="ARBA00022908"/>
    </source>
</evidence>
<dbReference type="SUPFAM" id="SSF56349">
    <property type="entry name" value="DNA breaking-rejoining enzymes"/>
    <property type="match status" value="1"/>
</dbReference>
<reference evidence="12" key="1">
    <citation type="submission" date="2022-01" db="EMBL/GenBank/DDBJ databases">
        <title>Genome sequencing of Zunongwangia sp. M21534 genome.</title>
        <authorList>
            <person name="Chen Y."/>
            <person name="Dong C."/>
            <person name="Shao Z."/>
        </authorList>
    </citation>
    <scope>NUCLEOTIDE SEQUENCE</scope>
    <source>
        <strain evidence="12">MCCC M21534</strain>
    </source>
</reference>
<dbReference type="InterPro" id="IPR050090">
    <property type="entry name" value="Tyrosine_recombinase_XerCD"/>
</dbReference>
<dbReference type="GO" id="GO:0006310">
    <property type="term" value="P:DNA recombination"/>
    <property type="evidence" value="ECO:0007669"/>
    <property type="project" value="UniProtKB-KW"/>
</dbReference>
<proteinExistence type="predicted"/>
<dbReference type="GO" id="GO:0051301">
    <property type="term" value="P:cell division"/>
    <property type="evidence" value="ECO:0007669"/>
    <property type="project" value="UniProtKB-KW"/>
</dbReference>
<dbReference type="InterPro" id="IPR013762">
    <property type="entry name" value="Integrase-like_cat_sf"/>
</dbReference>
<comment type="subcellular location">
    <subcellularLocation>
        <location evidence="1">Cytoplasm</location>
    </subcellularLocation>
</comment>
<dbReference type="EMBL" id="JAKHSK010000099">
    <property type="protein sequence ID" value="MCL6221018.1"/>
    <property type="molecule type" value="Genomic_DNA"/>
</dbReference>
<sequence>KKLSKMKHLKLQSEHYKVLVKSYKQWLDILGYAESTVYNLPNHLQEFFYFLEQGGALRNHPVDDFSERASLPRRPITNINDITAEHVKEYYSYLQERNNERRNGALSKSYLNKHQQALKKFKEYLQNHNHNGIHLHLKYETNPTEEKLNILTQEEIKELFTACSYSHQAKRFRLRDKAILSIMYSCGLRRNEAVHLDVKDVLFDKERLYVRKGKNYKERFVPMNGYNLQVLEDYIFEARPEFYNGTCTERSRSEDTEALLISQQGRRMDGMSIANRLKAIVLATENKSIEKKQITLHTLRHSIATHLLQKEVPLESIKSFLGHSSLESTQIYTHLLKTVENE</sequence>
<evidence type="ECO:0000256" key="2">
    <source>
        <dbReference type="ARBA" id="ARBA00022490"/>
    </source>
</evidence>
<dbReference type="InterPro" id="IPR044068">
    <property type="entry name" value="CB"/>
</dbReference>
<keyword evidence="5" id="KW-0229">DNA integration</keyword>
<dbReference type="Pfam" id="PF00589">
    <property type="entry name" value="Phage_integrase"/>
    <property type="match status" value="1"/>
</dbReference>
<dbReference type="GO" id="GO:0015074">
    <property type="term" value="P:DNA integration"/>
    <property type="evidence" value="ECO:0007669"/>
    <property type="project" value="UniProtKB-KW"/>
</dbReference>
<dbReference type="PROSITE" id="PS51900">
    <property type="entry name" value="CB"/>
    <property type="match status" value="1"/>
</dbReference>
<feature type="non-terminal residue" evidence="12">
    <location>
        <position position="1"/>
    </location>
</feature>
<name>A0A9X2A0C4_9FLAO</name>
<dbReference type="GO" id="GO:0007059">
    <property type="term" value="P:chromosome segregation"/>
    <property type="evidence" value="ECO:0007669"/>
    <property type="project" value="UniProtKB-KW"/>
</dbReference>
<comment type="caution">
    <text evidence="12">The sequence shown here is derived from an EMBL/GenBank/DDBJ whole genome shotgun (WGS) entry which is preliminary data.</text>
</comment>
<evidence type="ECO:0000256" key="9">
    <source>
        <dbReference type="PROSITE-ProRule" id="PRU01248"/>
    </source>
</evidence>
<dbReference type="Gene3D" id="1.10.150.130">
    <property type="match status" value="1"/>
</dbReference>
<evidence type="ECO:0000313" key="12">
    <source>
        <dbReference type="EMBL" id="MCL6221018.1"/>
    </source>
</evidence>
<accession>A0A9X2A0C4</accession>
<dbReference type="Gene3D" id="1.10.443.10">
    <property type="entry name" value="Intergrase catalytic core"/>
    <property type="match status" value="1"/>
</dbReference>
<keyword evidence="3" id="KW-0132">Cell division</keyword>
<evidence type="ECO:0000259" key="10">
    <source>
        <dbReference type="PROSITE" id="PS51898"/>
    </source>
</evidence>
<keyword evidence="6 9" id="KW-0238">DNA-binding</keyword>
<evidence type="ECO:0000256" key="8">
    <source>
        <dbReference type="ARBA" id="ARBA00023306"/>
    </source>
</evidence>
<evidence type="ECO:0000259" key="11">
    <source>
        <dbReference type="PROSITE" id="PS51900"/>
    </source>
</evidence>
<dbReference type="PANTHER" id="PTHR30349">
    <property type="entry name" value="PHAGE INTEGRASE-RELATED"/>
    <property type="match status" value="1"/>
</dbReference>
<keyword evidence="7" id="KW-0233">DNA recombination</keyword>
<dbReference type="InterPro" id="IPR010998">
    <property type="entry name" value="Integrase_recombinase_N"/>
</dbReference>
<organism evidence="12 13">
    <name type="scientific">Zunongwangia pacifica</name>
    <dbReference type="NCBI Taxonomy" id="2911062"/>
    <lineage>
        <taxon>Bacteria</taxon>
        <taxon>Pseudomonadati</taxon>
        <taxon>Bacteroidota</taxon>
        <taxon>Flavobacteriia</taxon>
        <taxon>Flavobacteriales</taxon>
        <taxon>Flavobacteriaceae</taxon>
        <taxon>Zunongwangia</taxon>
    </lineage>
</organism>
<evidence type="ECO:0000256" key="1">
    <source>
        <dbReference type="ARBA" id="ARBA00004496"/>
    </source>
</evidence>
<dbReference type="InterPro" id="IPR011010">
    <property type="entry name" value="DNA_brk_join_enz"/>
</dbReference>
<dbReference type="GO" id="GO:0003677">
    <property type="term" value="F:DNA binding"/>
    <property type="evidence" value="ECO:0007669"/>
    <property type="project" value="UniProtKB-UniRule"/>
</dbReference>
<dbReference type="PROSITE" id="PS51898">
    <property type="entry name" value="TYR_RECOMBINASE"/>
    <property type="match status" value="1"/>
</dbReference>